<dbReference type="InterPro" id="IPR011333">
    <property type="entry name" value="SKP1/BTB/POZ_sf"/>
</dbReference>
<proteinExistence type="predicted"/>
<protein>
    <submittedName>
        <fullName evidence="3">11840_t:CDS:1</fullName>
    </submittedName>
</protein>
<evidence type="ECO:0000313" key="4">
    <source>
        <dbReference type="Proteomes" id="UP000789405"/>
    </source>
</evidence>
<dbReference type="OrthoDB" id="6359816at2759"/>
<dbReference type="Pfam" id="PF07707">
    <property type="entry name" value="BACK"/>
    <property type="match status" value="1"/>
</dbReference>
<dbReference type="PANTHER" id="PTHR24410:SF23">
    <property type="entry name" value="BTB DOMAIN-CONTAINING PROTEIN-RELATED"/>
    <property type="match status" value="1"/>
</dbReference>
<accession>A0A9N9FH75</accession>
<reference evidence="3" key="1">
    <citation type="submission" date="2021-06" db="EMBL/GenBank/DDBJ databases">
        <authorList>
            <person name="Kallberg Y."/>
            <person name="Tangrot J."/>
            <person name="Rosling A."/>
        </authorList>
    </citation>
    <scope>NUCLEOTIDE SEQUENCE</scope>
    <source>
        <strain evidence="3">MA453B</strain>
    </source>
</reference>
<dbReference type="SMART" id="SM00225">
    <property type="entry name" value="BTB"/>
    <property type="match status" value="1"/>
</dbReference>
<dbReference type="InterPro" id="IPR011705">
    <property type="entry name" value="BACK"/>
</dbReference>
<dbReference type="InterPro" id="IPR006571">
    <property type="entry name" value="TLDc_dom"/>
</dbReference>
<dbReference type="InterPro" id="IPR000210">
    <property type="entry name" value="BTB/POZ_dom"/>
</dbReference>
<dbReference type="Pfam" id="PF07534">
    <property type="entry name" value="TLD"/>
    <property type="match status" value="1"/>
</dbReference>
<dbReference type="InterPro" id="IPR051481">
    <property type="entry name" value="BTB-POZ/Galectin-3-binding"/>
</dbReference>
<evidence type="ECO:0000313" key="3">
    <source>
        <dbReference type="EMBL" id="CAG8535959.1"/>
    </source>
</evidence>
<dbReference type="PANTHER" id="PTHR24410">
    <property type="entry name" value="HL07962P-RELATED"/>
    <property type="match status" value="1"/>
</dbReference>
<dbReference type="Proteomes" id="UP000789405">
    <property type="component" value="Unassembled WGS sequence"/>
</dbReference>
<evidence type="ECO:0000259" key="1">
    <source>
        <dbReference type="PROSITE" id="PS50097"/>
    </source>
</evidence>
<sequence length="515" mass="59615">MSSTFFLNILSRHYTALLESGDHFDMIIHAGQELDTREFKVHSLVLRARSTYFRAALSSNWARSDGNILIFNKPNVSPILNNDNDFYRYIYGASIDLPEKDVEFNIDVLTAAEELCLTELFDYIEDHILNNPEDLLNHFALVYHFATQHGQFKKLLAFCINTMEQDPSIVFEAEDFINIDQNTLISILKKKFLIMREIELWEKLVEWSIAQNISLTKDIDLWTFDDFNTFGNIVSPFIPHINFALISPSEFDKKVRPYKQSFGNDTYAQLWEYHLSQLNTATATLFQTCRDINSKLITMKQAALICGWIVNDNNIQPHTIPFEFNLLVRGSRDGFGPKIFHEKCDLKGPSVTILKVHHSGELLGGFNPLNWEAHTDGVFNKTKKSFIFSLGNEQINNIIYSKVRETKQAIFQCVDYGPCFGSDLALIGNGDEHWEARCLRGNYENHISPGNYVFFASEYEVFQIVRKSLRSYKMSKNENFEKKWEKILMAYEYVSQTFDWNASLGLLKKNLLELH</sequence>
<dbReference type="PROSITE" id="PS51886">
    <property type="entry name" value="TLDC"/>
    <property type="match status" value="1"/>
</dbReference>
<dbReference type="AlphaFoldDB" id="A0A9N9FH75"/>
<name>A0A9N9FH75_9GLOM</name>
<gene>
    <name evidence="3" type="ORF">DERYTH_LOCUS4571</name>
</gene>
<dbReference type="PROSITE" id="PS50097">
    <property type="entry name" value="BTB"/>
    <property type="match status" value="1"/>
</dbReference>
<dbReference type="SUPFAM" id="SSF54695">
    <property type="entry name" value="POZ domain"/>
    <property type="match status" value="1"/>
</dbReference>
<dbReference type="EMBL" id="CAJVPY010001776">
    <property type="protein sequence ID" value="CAG8535959.1"/>
    <property type="molecule type" value="Genomic_DNA"/>
</dbReference>
<dbReference type="Pfam" id="PF00651">
    <property type="entry name" value="BTB"/>
    <property type="match status" value="1"/>
</dbReference>
<evidence type="ECO:0000259" key="2">
    <source>
        <dbReference type="PROSITE" id="PS51886"/>
    </source>
</evidence>
<feature type="domain" description="TLDc" evidence="2">
    <location>
        <begin position="295"/>
        <end position="465"/>
    </location>
</feature>
<feature type="domain" description="BTB" evidence="1">
    <location>
        <begin position="24"/>
        <end position="99"/>
    </location>
</feature>
<comment type="caution">
    <text evidence="3">The sequence shown here is derived from an EMBL/GenBank/DDBJ whole genome shotgun (WGS) entry which is preliminary data.</text>
</comment>
<keyword evidence="4" id="KW-1185">Reference proteome</keyword>
<dbReference type="CDD" id="cd18186">
    <property type="entry name" value="BTB_POZ_ZBTB_KLHL-like"/>
    <property type="match status" value="1"/>
</dbReference>
<dbReference type="Gene3D" id="3.30.710.10">
    <property type="entry name" value="Potassium Channel Kv1.1, Chain A"/>
    <property type="match status" value="1"/>
</dbReference>
<organism evidence="3 4">
    <name type="scientific">Dentiscutata erythropus</name>
    <dbReference type="NCBI Taxonomy" id="1348616"/>
    <lineage>
        <taxon>Eukaryota</taxon>
        <taxon>Fungi</taxon>
        <taxon>Fungi incertae sedis</taxon>
        <taxon>Mucoromycota</taxon>
        <taxon>Glomeromycotina</taxon>
        <taxon>Glomeromycetes</taxon>
        <taxon>Diversisporales</taxon>
        <taxon>Gigasporaceae</taxon>
        <taxon>Dentiscutata</taxon>
    </lineage>
</organism>